<evidence type="ECO:0000256" key="11">
    <source>
        <dbReference type="ARBA" id="ARBA00038674"/>
    </source>
</evidence>
<feature type="domain" description="EF-hand" evidence="16">
    <location>
        <begin position="95"/>
        <end position="130"/>
    </location>
</feature>
<dbReference type="Pfam" id="PF00153">
    <property type="entry name" value="Mito_carr"/>
    <property type="match status" value="3"/>
</dbReference>
<name>A0A4P9WTM7_9FUNG</name>
<dbReference type="PRINTS" id="PR00926">
    <property type="entry name" value="MITOCARRIER"/>
</dbReference>
<dbReference type="PROSITE" id="PS50920">
    <property type="entry name" value="SOLCAR"/>
    <property type="match status" value="3"/>
</dbReference>
<evidence type="ECO:0000256" key="3">
    <source>
        <dbReference type="ARBA" id="ARBA00022448"/>
    </source>
</evidence>
<keyword evidence="7" id="KW-0106">Calcium</keyword>
<dbReference type="GO" id="GO:0043490">
    <property type="term" value="P:malate-aspartate shuttle"/>
    <property type="evidence" value="ECO:0007669"/>
    <property type="project" value="TreeGrafter"/>
</dbReference>
<evidence type="ECO:0000313" key="17">
    <source>
        <dbReference type="EMBL" id="RKO96651.1"/>
    </source>
</evidence>
<dbReference type="AlphaFoldDB" id="A0A4P9WTM7"/>
<feature type="repeat" description="Solcar" evidence="15">
    <location>
        <begin position="339"/>
        <end position="428"/>
    </location>
</feature>
<dbReference type="InterPro" id="IPR023395">
    <property type="entry name" value="MCP_dom_sf"/>
</dbReference>
<dbReference type="PANTHER" id="PTHR45678">
    <property type="entry name" value="MITOCHONDRIAL 2-OXODICARBOXYLATE CARRIER 1-RELATED"/>
    <property type="match status" value="1"/>
</dbReference>
<comment type="function">
    <text evidence="12">Calcium-dependent mitochondrial aspartate and glutamate carrier. Transport of glutamate in mitochondria is required for mitochondrial transamination reactions and ornithine synthesis. Plays also a role in malate-aspartate NADH shuttle, which is critical for growth on acetate and fatty acids.</text>
</comment>
<keyword evidence="6" id="KW-0999">Mitochondrion inner membrane</keyword>
<organism evidence="17 18">
    <name type="scientific">Caulochytrium protostelioides</name>
    <dbReference type="NCBI Taxonomy" id="1555241"/>
    <lineage>
        <taxon>Eukaryota</taxon>
        <taxon>Fungi</taxon>
        <taxon>Fungi incertae sedis</taxon>
        <taxon>Chytridiomycota</taxon>
        <taxon>Chytridiomycota incertae sedis</taxon>
        <taxon>Chytridiomycetes</taxon>
        <taxon>Caulochytriales</taxon>
        <taxon>Caulochytriaceae</taxon>
        <taxon>Caulochytrium</taxon>
    </lineage>
</organism>
<dbReference type="InterPro" id="IPR002067">
    <property type="entry name" value="MCP"/>
</dbReference>
<evidence type="ECO:0000256" key="4">
    <source>
        <dbReference type="ARBA" id="ARBA00022692"/>
    </source>
</evidence>
<dbReference type="PROSITE" id="PS50222">
    <property type="entry name" value="EF_HAND_2"/>
    <property type="match status" value="2"/>
</dbReference>
<evidence type="ECO:0000259" key="16">
    <source>
        <dbReference type="PROSITE" id="PS50222"/>
    </source>
</evidence>
<keyword evidence="3" id="KW-0813">Transport</keyword>
<dbReference type="InterPro" id="IPR011992">
    <property type="entry name" value="EF-hand-dom_pair"/>
</dbReference>
<dbReference type="SUPFAM" id="SSF103506">
    <property type="entry name" value="Mitochondrial carrier"/>
    <property type="match status" value="1"/>
</dbReference>
<evidence type="ECO:0000256" key="2">
    <source>
        <dbReference type="ARBA" id="ARBA00006375"/>
    </source>
</evidence>
<evidence type="ECO:0000256" key="9">
    <source>
        <dbReference type="ARBA" id="ARBA00023128"/>
    </source>
</evidence>
<evidence type="ECO:0000256" key="13">
    <source>
        <dbReference type="ARBA" id="ARBA00073787"/>
    </source>
</evidence>
<dbReference type="GO" id="GO:0015183">
    <property type="term" value="F:L-aspartate transmembrane transporter activity"/>
    <property type="evidence" value="ECO:0007669"/>
    <property type="project" value="TreeGrafter"/>
</dbReference>
<dbReference type="EMBL" id="ML009738">
    <property type="protein sequence ID" value="RKO96651.1"/>
    <property type="molecule type" value="Genomic_DNA"/>
</dbReference>
<sequence length="677" mass="75587">MSSWWGQLQASVGFGSQSRQSHSRFTARETYASHTDEHGAKYMDRDDFIRAIAPHREFYAQPPERYGILFELADLTRTGRISLQEFVDFETVLAQPDAEYDLAFRLFDTERKGFLTLDEFRAKLGSTIEAGGAQIDFNADWFRIFFGKNPPPERVVTYEEFCQLVKGFRMERLKQEFRHFDPQGTGYITPDDFRVIMLHVAKHILSPFMTAHLSELAYNFGGKITFGHVQAFYNVLRQMDQVERVARKAISESASGLITRADFQSTASRLLHFATFSPLEVDMVFFMAGRDPEDKTKIVSRPPDAISLSLRDLTRLFTPAFGHKVPLVATPLTPLQEVLQSGYNFGLGAIGGAIGATVVYPIDLVKTRMQNQRKTPGQVLYRNSIDCFQKVIRNEGPRGLYRGLAPQLLGVAPEKAIKLTMNDLVRSRLTDRETGVLPLWAELAAGCAAGGSQVIFTNPLEIVKIRLQVAGEAAKLAIGAVPRVRAIHIVQELGLLGLYKGVTACLLRDVPFSAIYFPVYSHLKKDVFHEGQRDKKLAPWELLTAGAVAGMPAAYLVTPADVIKTRLQVAARSGETTYTGIRDAFVKILREEGPTAFFKGGLARVFRSSPQFGVTLASYELLRKAFPLDLAGDTDKEPTAYEQKRRHTLRVINDLAPFGGLSPRGFQPTRLQSKPVL</sequence>
<evidence type="ECO:0000256" key="6">
    <source>
        <dbReference type="ARBA" id="ARBA00022792"/>
    </source>
</evidence>
<evidence type="ECO:0000313" key="18">
    <source>
        <dbReference type="Proteomes" id="UP000268535"/>
    </source>
</evidence>
<comment type="subunit">
    <text evidence="11">Homodimer (via N-terminus).</text>
</comment>
<keyword evidence="5" id="KW-0677">Repeat</keyword>
<accession>A0A4P9WTM7</accession>
<dbReference type="SMART" id="SM00054">
    <property type="entry name" value="EFh"/>
    <property type="match status" value="3"/>
</dbReference>
<dbReference type="InterPro" id="IPR018108">
    <property type="entry name" value="MCP_transmembrane"/>
</dbReference>
<dbReference type="GO" id="GO:0005743">
    <property type="term" value="C:mitochondrial inner membrane"/>
    <property type="evidence" value="ECO:0007669"/>
    <property type="project" value="UniProtKB-SubCell"/>
</dbReference>
<dbReference type="Gene3D" id="1.50.40.10">
    <property type="entry name" value="Mitochondrial carrier domain"/>
    <property type="match status" value="1"/>
</dbReference>
<keyword evidence="4 15" id="KW-0812">Transmembrane</keyword>
<feature type="repeat" description="Solcar" evidence="15">
    <location>
        <begin position="437"/>
        <end position="526"/>
    </location>
</feature>
<evidence type="ECO:0000256" key="5">
    <source>
        <dbReference type="ARBA" id="ARBA00022737"/>
    </source>
</evidence>
<dbReference type="FunFam" id="1.50.40.10:FF:000004">
    <property type="entry name" value="Calcium-binding mitochondrial carrier protein Aralar1"/>
    <property type="match status" value="1"/>
</dbReference>
<keyword evidence="8" id="KW-1133">Transmembrane helix</keyword>
<gene>
    <name evidence="17" type="ORF">CAUPRSCDRAFT_10053</name>
</gene>
<dbReference type="InterPro" id="IPR002048">
    <property type="entry name" value="EF_hand_dom"/>
</dbReference>
<feature type="repeat" description="Solcar" evidence="15">
    <location>
        <begin position="537"/>
        <end position="625"/>
    </location>
</feature>
<reference evidence="18" key="1">
    <citation type="journal article" date="2018" name="Nat. Microbiol.">
        <title>Leveraging single-cell genomics to expand the fungal tree of life.</title>
        <authorList>
            <person name="Ahrendt S.R."/>
            <person name="Quandt C.A."/>
            <person name="Ciobanu D."/>
            <person name="Clum A."/>
            <person name="Salamov A."/>
            <person name="Andreopoulos B."/>
            <person name="Cheng J.F."/>
            <person name="Woyke T."/>
            <person name="Pelin A."/>
            <person name="Henrissat B."/>
            <person name="Reynolds N.K."/>
            <person name="Benny G.L."/>
            <person name="Smith M.E."/>
            <person name="James T.Y."/>
            <person name="Grigoriev I.V."/>
        </authorList>
    </citation>
    <scope>NUCLEOTIDE SEQUENCE [LARGE SCALE GENOMIC DNA]</scope>
    <source>
        <strain evidence="18">ATCC 52028</strain>
    </source>
</reference>
<feature type="domain" description="EF-hand" evidence="16">
    <location>
        <begin position="168"/>
        <end position="203"/>
    </location>
</feature>
<dbReference type="InterPro" id="IPR051028">
    <property type="entry name" value="Mito_Solute_Carrier"/>
</dbReference>
<dbReference type="Gene3D" id="1.10.238.10">
    <property type="entry name" value="EF-hand"/>
    <property type="match status" value="2"/>
</dbReference>
<dbReference type="SUPFAM" id="SSF47473">
    <property type="entry name" value="EF-hand"/>
    <property type="match status" value="2"/>
</dbReference>
<evidence type="ECO:0000256" key="14">
    <source>
        <dbReference type="ARBA" id="ARBA00082232"/>
    </source>
</evidence>
<evidence type="ECO:0000256" key="15">
    <source>
        <dbReference type="PROSITE-ProRule" id="PRU00282"/>
    </source>
</evidence>
<keyword evidence="9" id="KW-0496">Mitochondrion</keyword>
<evidence type="ECO:0000256" key="1">
    <source>
        <dbReference type="ARBA" id="ARBA00004448"/>
    </source>
</evidence>
<protein>
    <recommendedName>
        <fullName evidence="13">Mitochondrial aspartate-glutamate transporter AGC1</fullName>
    </recommendedName>
    <alternativeName>
        <fullName evidence="14">Aspartate-glutamate carrier 1</fullName>
    </alternativeName>
</protein>
<evidence type="ECO:0000256" key="8">
    <source>
        <dbReference type="ARBA" id="ARBA00022989"/>
    </source>
</evidence>
<comment type="subcellular location">
    <subcellularLocation>
        <location evidence="1">Mitochondrion inner membrane</location>
        <topology evidence="1">Multi-pass membrane protein</topology>
    </subcellularLocation>
</comment>
<evidence type="ECO:0000256" key="7">
    <source>
        <dbReference type="ARBA" id="ARBA00022837"/>
    </source>
</evidence>
<comment type="similarity">
    <text evidence="2">Belongs to the mitochondrial carrier (TC 2.A.29) family.</text>
</comment>
<dbReference type="Pfam" id="PF13833">
    <property type="entry name" value="EF-hand_8"/>
    <property type="match status" value="1"/>
</dbReference>
<proteinExistence type="inferred from homology"/>
<dbReference type="PANTHER" id="PTHR45678:SF9">
    <property type="entry name" value="CALCIUM-BINDING MITOCHONDRIAL CARRIER PROTEIN ARALAR1"/>
    <property type="match status" value="1"/>
</dbReference>
<dbReference type="GO" id="GO:0005509">
    <property type="term" value="F:calcium ion binding"/>
    <property type="evidence" value="ECO:0007669"/>
    <property type="project" value="InterPro"/>
</dbReference>
<evidence type="ECO:0000256" key="12">
    <source>
        <dbReference type="ARBA" id="ARBA00059916"/>
    </source>
</evidence>
<dbReference type="Proteomes" id="UP000268535">
    <property type="component" value="Unassembled WGS sequence"/>
</dbReference>
<dbReference type="GO" id="GO:0005313">
    <property type="term" value="F:L-glutamate transmembrane transporter activity"/>
    <property type="evidence" value="ECO:0007669"/>
    <property type="project" value="TreeGrafter"/>
</dbReference>
<keyword evidence="10 15" id="KW-0472">Membrane</keyword>
<evidence type="ECO:0000256" key="10">
    <source>
        <dbReference type="ARBA" id="ARBA00023136"/>
    </source>
</evidence>